<dbReference type="SMART" id="SM00717">
    <property type="entry name" value="SANT"/>
    <property type="match status" value="5"/>
</dbReference>
<evidence type="ECO:0000256" key="2">
    <source>
        <dbReference type="ARBA" id="ARBA00023125"/>
    </source>
</evidence>
<reference evidence="10" key="1">
    <citation type="submission" date="2014-03" db="EMBL/GenBank/DDBJ databases">
        <title>The Genome Sequence of Puccinia striiformis f. sp. tritici PST-78.</title>
        <authorList>
            <consortium name="The Broad Institute Genome Sequencing Platform"/>
            <person name="Cuomo C."/>
            <person name="Hulbert S."/>
            <person name="Chen X."/>
            <person name="Walker B."/>
            <person name="Young S.K."/>
            <person name="Zeng Q."/>
            <person name="Gargeya S."/>
            <person name="Fitzgerald M."/>
            <person name="Haas B."/>
            <person name="Abouelleil A."/>
            <person name="Alvarado L."/>
            <person name="Arachchi H.M."/>
            <person name="Berlin A.M."/>
            <person name="Chapman S.B."/>
            <person name="Goldberg J."/>
            <person name="Griggs A."/>
            <person name="Gujja S."/>
            <person name="Hansen M."/>
            <person name="Howarth C."/>
            <person name="Imamovic A."/>
            <person name="Larimer J."/>
            <person name="McCowan C."/>
            <person name="Montmayeur A."/>
            <person name="Murphy C."/>
            <person name="Neiman D."/>
            <person name="Pearson M."/>
            <person name="Priest M."/>
            <person name="Roberts A."/>
            <person name="Saif S."/>
            <person name="Shea T."/>
            <person name="Sisk P."/>
            <person name="Sykes S."/>
            <person name="Wortman J."/>
            <person name="Nusbaum C."/>
            <person name="Birren B."/>
        </authorList>
    </citation>
    <scope>NUCLEOTIDE SEQUENCE [LARGE SCALE GENOMIC DNA]</scope>
    <source>
        <strain evidence="10">race PST-78</strain>
    </source>
</reference>
<feature type="compositionally biased region" description="Low complexity" evidence="5">
    <location>
        <begin position="788"/>
        <end position="801"/>
    </location>
</feature>
<keyword evidence="1" id="KW-0805">Transcription regulation</keyword>
<evidence type="ECO:0000313" key="9">
    <source>
        <dbReference type="EMBL" id="KNE94201.1"/>
    </source>
</evidence>
<dbReference type="Gene3D" id="1.10.10.60">
    <property type="entry name" value="Homeodomain-like"/>
    <property type="match status" value="5"/>
</dbReference>
<dbReference type="Pfam" id="PF00249">
    <property type="entry name" value="Myb_DNA-binding"/>
    <property type="match status" value="1"/>
</dbReference>
<feature type="region of interest" description="Disordered" evidence="5">
    <location>
        <begin position="742"/>
        <end position="825"/>
    </location>
</feature>
<feature type="region of interest" description="Disordered" evidence="5">
    <location>
        <begin position="75"/>
        <end position="118"/>
    </location>
</feature>
<dbReference type="SUPFAM" id="SSF46689">
    <property type="entry name" value="Homeodomain-like"/>
    <property type="match status" value="3"/>
</dbReference>
<feature type="region of interest" description="Disordered" evidence="5">
    <location>
        <begin position="1"/>
        <end position="29"/>
    </location>
</feature>
<organism evidence="9 10">
    <name type="scientific">Puccinia striiformis f. sp. tritici PST-78</name>
    <dbReference type="NCBI Taxonomy" id="1165861"/>
    <lineage>
        <taxon>Eukaryota</taxon>
        <taxon>Fungi</taxon>
        <taxon>Dikarya</taxon>
        <taxon>Basidiomycota</taxon>
        <taxon>Pucciniomycotina</taxon>
        <taxon>Pucciniomycetes</taxon>
        <taxon>Pucciniales</taxon>
        <taxon>Pucciniaceae</taxon>
        <taxon>Puccinia</taxon>
    </lineage>
</organism>
<dbReference type="PROSITE" id="PS51293">
    <property type="entry name" value="SANT"/>
    <property type="match status" value="1"/>
</dbReference>
<evidence type="ECO:0000256" key="1">
    <source>
        <dbReference type="ARBA" id="ARBA00023015"/>
    </source>
</evidence>
<dbReference type="InterPro" id="IPR017884">
    <property type="entry name" value="SANT_dom"/>
</dbReference>
<feature type="domain" description="Myb-like" evidence="6">
    <location>
        <begin position="521"/>
        <end position="571"/>
    </location>
</feature>
<feature type="domain" description="Myb-like" evidence="6">
    <location>
        <begin position="361"/>
        <end position="420"/>
    </location>
</feature>
<feature type="region of interest" description="Disordered" evidence="5">
    <location>
        <begin position="195"/>
        <end position="216"/>
    </location>
</feature>
<feature type="region of interest" description="Disordered" evidence="5">
    <location>
        <begin position="142"/>
        <end position="167"/>
    </location>
</feature>
<keyword evidence="10" id="KW-1185">Reference proteome</keyword>
<keyword evidence="4" id="KW-0539">Nucleus</keyword>
<dbReference type="Proteomes" id="UP000054564">
    <property type="component" value="Unassembled WGS sequence"/>
</dbReference>
<feature type="region of interest" description="Disordered" evidence="5">
    <location>
        <begin position="303"/>
        <end position="325"/>
    </location>
</feature>
<dbReference type="PROSITE" id="PS51294">
    <property type="entry name" value="HTH_MYB"/>
    <property type="match status" value="3"/>
</dbReference>
<protein>
    <submittedName>
        <fullName evidence="9">Uncharacterized protein</fullName>
    </submittedName>
</protein>
<evidence type="ECO:0000256" key="4">
    <source>
        <dbReference type="ARBA" id="ARBA00023242"/>
    </source>
</evidence>
<evidence type="ECO:0000313" key="10">
    <source>
        <dbReference type="Proteomes" id="UP000054564"/>
    </source>
</evidence>
<dbReference type="STRING" id="1165861.A0A0L0V4S5"/>
<feature type="compositionally biased region" description="Polar residues" evidence="5">
    <location>
        <begin position="802"/>
        <end position="815"/>
    </location>
</feature>
<dbReference type="PROSITE" id="PS50090">
    <property type="entry name" value="MYB_LIKE"/>
    <property type="match status" value="5"/>
</dbReference>
<dbReference type="InterPro" id="IPR001005">
    <property type="entry name" value="SANT/Myb"/>
</dbReference>
<feature type="compositionally biased region" description="Low complexity" evidence="5">
    <location>
        <begin position="743"/>
        <end position="771"/>
    </location>
</feature>
<feature type="domain" description="Myb-like" evidence="6">
    <location>
        <begin position="476"/>
        <end position="520"/>
    </location>
</feature>
<gene>
    <name evidence="9" type="ORF">PSTG_12429</name>
</gene>
<evidence type="ECO:0000256" key="5">
    <source>
        <dbReference type="SAM" id="MobiDB-lite"/>
    </source>
</evidence>
<feature type="region of interest" description="Disordered" evidence="5">
    <location>
        <begin position="627"/>
        <end position="730"/>
    </location>
</feature>
<feature type="compositionally biased region" description="Polar residues" evidence="5">
    <location>
        <begin position="673"/>
        <end position="710"/>
    </location>
</feature>
<dbReference type="AlphaFoldDB" id="A0A0L0V4S5"/>
<evidence type="ECO:0000256" key="3">
    <source>
        <dbReference type="ARBA" id="ARBA00023163"/>
    </source>
</evidence>
<feature type="domain" description="Myb-like" evidence="6">
    <location>
        <begin position="421"/>
        <end position="473"/>
    </location>
</feature>
<dbReference type="PANTHER" id="PTHR46621:SF1">
    <property type="entry name" value="SNRNA-ACTIVATING PROTEIN COMPLEX SUBUNIT 4"/>
    <property type="match status" value="1"/>
</dbReference>
<name>A0A0L0V4S5_9BASI</name>
<proteinExistence type="predicted"/>
<dbReference type="GO" id="GO:0019185">
    <property type="term" value="C:snRNA-activating protein complex"/>
    <property type="evidence" value="ECO:0007669"/>
    <property type="project" value="TreeGrafter"/>
</dbReference>
<feature type="compositionally biased region" description="Low complexity" evidence="5">
    <location>
        <begin position="9"/>
        <end position="26"/>
    </location>
</feature>
<feature type="domain" description="SANT" evidence="7">
    <location>
        <begin position="474"/>
        <end position="514"/>
    </location>
</feature>
<evidence type="ECO:0000259" key="8">
    <source>
        <dbReference type="PROSITE" id="PS51294"/>
    </source>
</evidence>
<dbReference type="PANTHER" id="PTHR46621">
    <property type="entry name" value="SNRNA-ACTIVATING PROTEIN COMPLEX SUBUNIT 4"/>
    <property type="match status" value="1"/>
</dbReference>
<feature type="domain" description="HTH myb-type" evidence="8">
    <location>
        <begin position="476"/>
        <end position="520"/>
    </location>
</feature>
<feature type="domain" description="HTH myb-type" evidence="8">
    <location>
        <begin position="521"/>
        <end position="575"/>
    </location>
</feature>
<feature type="domain" description="HTH myb-type" evidence="8">
    <location>
        <begin position="578"/>
        <end position="626"/>
    </location>
</feature>
<dbReference type="OrthoDB" id="2143914at2759"/>
<accession>A0A0L0V4S5</accession>
<feature type="domain" description="Myb-like" evidence="6">
    <location>
        <begin position="572"/>
        <end position="623"/>
    </location>
</feature>
<dbReference type="GO" id="GO:0001006">
    <property type="term" value="F:RNA polymerase III type 3 promoter sequence-specific DNA binding"/>
    <property type="evidence" value="ECO:0007669"/>
    <property type="project" value="TreeGrafter"/>
</dbReference>
<dbReference type="GO" id="GO:0042796">
    <property type="term" value="P:snRNA transcription by RNA polymerase III"/>
    <property type="evidence" value="ECO:0007669"/>
    <property type="project" value="TreeGrafter"/>
</dbReference>
<dbReference type="InterPro" id="IPR017930">
    <property type="entry name" value="Myb_dom"/>
</dbReference>
<feature type="compositionally biased region" description="Low complexity" evidence="5">
    <location>
        <begin position="149"/>
        <end position="167"/>
    </location>
</feature>
<feature type="compositionally biased region" description="Low complexity" evidence="5">
    <location>
        <begin position="720"/>
        <end position="730"/>
    </location>
</feature>
<dbReference type="GO" id="GO:0000978">
    <property type="term" value="F:RNA polymerase II cis-regulatory region sequence-specific DNA binding"/>
    <property type="evidence" value="ECO:0007669"/>
    <property type="project" value="TreeGrafter"/>
</dbReference>
<dbReference type="InterPro" id="IPR009057">
    <property type="entry name" value="Homeodomain-like_sf"/>
</dbReference>
<dbReference type="GO" id="GO:0042795">
    <property type="term" value="P:snRNA transcription by RNA polymerase II"/>
    <property type="evidence" value="ECO:0007669"/>
    <property type="project" value="TreeGrafter"/>
</dbReference>
<evidence type="ECO:0000259" key="6">
    <source>
        <dbReference type="PROSITE" id="PS50090"/>
    </source>
</evidence>
<dbReference type="EMBL" id="AJIL01000121">
    <property type="protein sequence ID" value="KNE94201.1"/>
    <property type="molecule type" value="Genomic_DNA"/>
</dbReference>
<keyword evidence="3" id="KW-0804">Transcription</keyword>
<evidence type="ECO:0000259" key="7">
    <source>
        <dbReference type="PROSITE" id="PS51293"/>
    </source>
</evidence>
<sequence>MENQPLDILSELASSAAAQEQQQEQEPISDQAFQALLLASLNEPTASTNQQLHFITQHQHAQDLLSALSALQTEPSSSLTQIEPFQPSQQQQQSQDELDFDDPNLFSPFDPGHHHHLQQDPVSLTDQIDLLFGSSQPSTSSARKVYSNSFSFQQQQQQSEHQQEQDLSQLDNQLDLYHHLPLDDHHEFNFLFDPDYHQQQPIPPPDQSNSEFNPEDTYNQINGLDDDLLDRLDNGLIDNSNQEEFKLNELDSKIENSIELNQSYSNHIKATLDHLNTLHDKAQKFLSISKHCLSEIQQQQKSSSFASTSKHTLPSLPHQQGSKHSTLISDQIAPISLPWFKHKFGVDLPHFKDGKRRDQYNSLLHSQPWQPPERRKLDEEVANILKTNNQNKSEIDWERVAQNFPERKPIECKIQWTQKQDPSLNKSKWTLPEIDRLFEIVKKFDHKNWDLISNELATGRTASECVKQFRIVTQEKREWSEQDDLLLKEGVSTYGQNWQAVANHCGRSSNQCINRWSKTLRPDIKKGKWDPIEDEALKSAVAACGMVWKDVAPRVRGRTDAQCRERWCNILDPRIVVGNWTPEEDQKILRMRDVERKTWSEISKSFNGRRTDNHCMRRHSELKRVKDPTLKRHSGSHPKTVGPLLLITNGGGMSSSSSNSSVGGGEGERQSSTERVMNNNSLVLIGTTTNRPNTTLGRVLIPSNSGYTRRNNPHHHHHPNLSSSSSTANNSSKIPIIIDHESSPVVSPSDHSPIDSSSDLTPTTPLIIHHPTPTPPPPEPDPPPPPVTSTATTVSQTTTVTNNSPFSRAPNSRLQIVNKRIKYST</sequence>
<comment type="caution">
    <text evidence="9">The sequence shown here is derived from an EMBL/GenBank/DDBJ whole genome shotgun (WGS) entry which is preliminary data.</text>
</comment>
<dbReference type="CDD" id="cd00167">
    <property type="entry name" value="SANT"/>
    <property type="match status" value="4"/>
</dbReference>
<dbReference type="InterPro" id="IPR051575">
    <property type="entry name" value="Myb-like_DNA-bd"/>
</dbReference>
<keyword evidence="2" id="KW-0238">DNA-binding</keyword>
<feature type="compositionally biased region" description="Polar residues" evidence="5">
    <location>
        <begin position="207"/>
        <end position="216"/>
    </location>
</feature>
<feature type="compositionally biased region" description="Low complexity" evidence="5">
    <location>
        <begin position="81"/>
        <end position="95"/>
    </location>
</feature>
<feature type="compositionally biased region" description="Pro residues" evidence="5">
    <location>
        <begin position="772"/>
        <end position="787"/>
    </location>
</feature>
<dbReference type="Pfam" id="PF13921">
    <property type="entry name" value="Myb_DNA-bind_6"/>
    <property type="match status" value="2"/>
</dbReference>